<dbReference type="PROSITE" id="PS50943">
    <property type="entry name" value="HTH_CROC1"/>
    <property type="match status" value="1"/>
</dbReference>
<evidence type="ECO:0000256" key="4">
    <source>
        <dbReference type="ARBA" id="ARBA00023163"/>
    </source>
</evidence>
<dbReference type="Pfam" id="PF13377">
    <property type="entry name" value="Peripla_BP_3"/>
    <property type="match status" value="1"/>
</dbReference>
<dbReference type="InterPro" id="IPR028082">
    <property type="entry name" value="Peripla_BP_I"/>
</dbReference>
<dbReference type="Gene3D" id="3.40.50.2300">
    <property type="match status" value="2"/>
</dbReference>
<dbReference type="PROSITE" id="PS50932">
    <property type="entry name" value="HTH_LACI_2"/>
    <property type="match status" value="1"/>
</dbReference>
<dbReference type="EMBL" id="MDET01000003">
    <property type="protein sequence ID" value="OQM77097.1"/>
    <property type="molecule type" value="Genomic_DNA"/>
</dbReference>
<accession>A0A1V8RV78</accession>
<dbReference type="AlphaFoldDB" id="A0A1V8RV78"/>
<dbReference type="Gene3D" id="1.10.260.40">
    <property type="entry name" value="lambda repressor-like DNA-binding domains"/>
    <property type="match status" value="1"/>
</dbReference>
<comment type="caution">
    <text evidence="7">The sequence shown here is derived from an EMBL/GenBank/DDBJ whole genome shotgun (WGS) entry which is preliminary data.</text>
</comment>
<dbReference type="STRING" id="1873176.BFN67_11480"/>
<dbReference type="SUPFAM" id="SSF53822">
    <property type="entry name" value="Periplasmic binding protein-like I"/>
    <property type="match status" value="1"/>
</dbReference>
<dbReference type="PROSITE" id="PS00356">
    <property type="entry name" value="HTH_LACI_1"/>
    <property type="match status" value="1"/>
</dbReference>
<dbReference type="GO" id="GO:0000976">
    <property type="term" value="F:transcription cis-regulatory region binding"/>
    <property type="evidence" value="ECO:0007669"/>
    <property type="project" value="TreeGrafter"/>
</dbReference>
<dbReference type="PANTHER" id="PTHR30146:SF148">
    <property type="entry name" value="HTH-TYPE TRANSCRIPTIONAL REPRESSOR PURR-RELATED"/>
    <property type="match status" value="1"/>
</dbReference>
<evidence type="ECO:0000256" key="2">
    <source>
        <dbReference type="ARBA" id="ARBA00023015"/>
    </source>
</evidence>
<dbReference type="CDD" id="cd01392">
    <property type="entry name" value="HTH_LacI"/>
    <property type="match status" value="1"/>
</dbReference>
<evidence type="ECO:0000259" key="5">
    <source>
        <dbReference type="PROSITE" id="PS50932"/>
    </source>
</evidence>
<name>A0A1V8RV78_9HYPH</name>
<evidence type="ECO:0000256" key="3">
    <source>
        <dbReference type="ARBA" id="ARBA00023125"/>
    </source>
</evidence>
<evidence type="ECO:0000256" key="1">
    <source>
        <dbReference type="ARBA" id="ARBA00022491"/>
    </source>
</evidence>
<evidence type="ECO:0000313" key="8">
    <source>
        <dbReference type="Proteomes" id="UP000191905"/>
    </source>
</evidence>
<dbReference type="InterPro" id="IPR010982">
    <property type="entry name" value="Lambda_DNA-bd_dom_sf"/>
</dbReference>
<protein>
    <submittedName>
        <fullName evidence="7">LacI family transcriptional regulator</fullName>
    </submittedName>
</protein>
<feature type="domain" description="HTH lacI-type" evidence="5">
    <location>
        <begin position="5"/>
        <end position="59"/>
    </location>
</feature>
<dbReference type="OrthoDB" id="7811243at2"/>
<sequence length="348" mass="37160">MRTKATILDIARAAGVSKSTVSLVLQGSDRIRSETAAKVRKAIGDTGYVYNRGAANLRKPHSNFVGMVINDLTNPFFAEMAVGMERVFQAAGIVPFIANTAESPVRQEEVLKSLMEQGVAGLIVSPARGSQTDAFQRVEAAGIPVVFAMRRLPESRIPIVAPDNIRGAFMATRHLIAKGHRRLAFFGGSLELVVYRDRLQGFQEACAEAGIREDAVLLVEGETSRKGGMACLNSALAASEPPTAALCFNDAVAFGVMLGLRQHRLEPGRDFAVVGFDDVAEAEHYVPALTSVAVDTASLGERAAQTVLKMIQSRTTRADDHIGSVNLVVRESCGPTRPNGKTAKGEAA</sequence>
<evidence type="ECO:0000313" key="7">
    <source>
        <dbReference type="EMBL" id="OQM77097.1"/>
    </source>
</evidence>
<dbReference type="Proteomes" id="UP000191905">
    <property type="component" value="Unassembled WGS sequence"/>
</dbReference>
<keyword evidence="4" id="KW-0804">Transcription</keyword>
<keyword evidence="8" id="KW-1185">Reference proteome</keyword>
<dbReference type="PANTHER" id="PTHR30146">
    <property type="entry name" value="LACI-RELATED TRANSCRIPTIONAL REPRESSOR"/>
    <property type="match status" value="1"/>
</dbReference>
<dbReference type="InterPro" id="IPR000843">
    <property type="entry name" value="HTH_LacI"/>
</dbReference>
<dbReference type="RefSeq" id="WP_080918220.1">
    <property type="nucleotide sequence ID" value="NZ_MDET01000003.1"/>
</dbReference>
<dbReference type="InterPro" id="IPR001387">
    <property type="entry name" value="Cro/C1-type_HTH"/>
</dbReference>
<feature type="domain" description="HTH cro/C1-type" evidence="6">
    <location>
        <begin position="6"/>
        <end position="49"/>
    </location>
</feature>
<dbReference type="SMART" id="SM00354">
    <property type="entry name" value="HTH_LACI"/>
    <property type="match status" value="1"/>
</dbReference>
<organism evidence="7 8">
    <name type="scientific">Manganibacter manganicus</name>
    <dbReference type="NCBI Taxonomy" id="1873176"/>
    <lineage>
        <taxon>Bacteria</taxon>
        <taxon>Pseudomonadati</taxon>
        <taxon>Pseudomonadota</taxon>
        <taxon>Alphaproteobacteria</taxon>
        <taxon>Hyphomicrobiales</taxon>
        <taxon>Phyllobacteriaceae</taxon>
        <taxon>Manganibacter</taxon>
    </lineage>
</organism>
<dbReference type="SUPFAM" id="SSF47413">
    <property type="entry name" value="lambda repressor-like DNA-binding domains"/>
    <property type="match status" value="1"/>
</dbReference>
<reference evidence="7 8" key="1">
    <citation type="journal article" date="2016" name="Int. J. Syst. Evol. Microbiol.">
        <title>Pseudaminobacter manganicus sp. nov., isolated from sludge of a manganese mine.</title>
        <authorList>
            <person name="Li J."/>
            <person name="Huang J."/>
            <person name="Liao S."/>
            <person name="Wang G."/>
        </authorList>
    </citation>
    <scope>NUCLEOTIDE SEQUENCE [LARGE SCALE GENOMIC DNA]</scope>
    <source>
        <strain evidence="7 8">JH-7</strain>
    </source>
</reference>
<dbReference type="CDD" id="cd06289">
    <property type="entry name" value="PBP1_MalI-like"/>
    <property type="match status" value="1"/>
</dbReference>
<keyword evidence="3" id="KW-0238">DNA-binding</keyword>
<evidence type="ECO:0000259" key="6">
    <source>
        <dbReference type="PROSITE" id="PS50943"/>
    </source>
</evidence>
<keyword evidence="2" id="KW-0805">Transcription regulation</keyword>
<gene>
    <name evidence="7" type="ORF">BFN67_11480</name>
</gene>
<dbReference type="Pfam" id="PF00356">
    <property type="entry name" value="LacI"/>
    <property type="match status" value="1"/>
</dbReference>
<dbReference type="GO" id="GO:0003700">
    <property type="term" value="F:DNA-binding transcription factor activity"/>
    <property type="evidence" value="ECO:0007669"/>
    <property type="project" value="TreeGrafter"/>
</dbReference>
<proteinExistence type="predicted"/>
<dbReference type="InterPro" id="IPR046335">
    <property type="entry name" value="LacI/GalR-like_sensor"/>
</dbReference>
<keyword evidence="1" id="KW-0678">Repressor</keyword>